<reference evidence="1 2" key="1">
    <citation type="submission" date="2018-02" db="EMBL/GenBank/DDBJ databases">
        <title>Draft genome of wild Prunus yedoensis var. nudiflora.</title>
        <authorList>
            <person name="Baek S."/>
            <person name="Kim J.-H."/>
            <person name="Choi K."/>
            <person name="Kim G.-B."/>
            <person name="Cho A."/>
            <person name="Jang H."/>
            <person name="Shin C.-H."/>
            <person name="Yu H.-J."/>
            <person name="Mun J.-H."/>
        </authorList>
    </citation>
    <scope>NUCLEOTIDE SEQUENCE [LARGE SCALE GENOMIC DNA]</scope>
    <source>
        <strain evidence="2">cv. Jeju island</strain>
        <tissue evidence="1">Leaf</tissue>
    </source>
</reference>
<comment type="caution">
    <text evidence="1">The sequence shown here is derived from an EMBL/GenBank/DDBJ whole genome shotgun (WGS) entry which is preliminary data.</text>
</comment>
<accession>A0A314YBT7</accession>
<evidence type="ECO:0000313" key="1">
    <source>
        <dbReference type="EMBL" id="PQQ02369.1"/>
    </source>
</evidence>
<sequence>MSIDNTEETAGVEKFVVVQTKMVCGGGDRVQRAELEDTATSPSKSSYRLSVVADSIRRQHEREQRNRRLRDEAWEARLFMRCGDSRERNHSHDSVFYTVSSSTRHGDNRVFSTGEGHMQNVGAVGFGLDLNVVVKEQVPTVEGELAKGIDVSMLVLISGCQKHLVMYDDVCLSRKN</sequence>
<dbReference type="AlphaFoldDB" id="A0A314YBT7"/>
<gene>
    <name evidence="1" type="ORF">Pyn_34928</name>
</gene>
<proteinExistence type="predicted"/>
<name>A0A314YBT7_PRUYE</name>
<dbReference type="EMBL" id="PJQY01001475">
    <property type="protein sequence ID" value="PQQ02369.1"/>
    <property type="molecule type" value="Genomic_DNA"/>
</dbReference>
<dbReference type="Proteomes" id="UP000250321">
    <property type="component" value="Unassembled WGS sequence"/>
</dbReference>
<keyword evidence="2" id="KW-1185">Reference proteome</keyword>
<organism evidence="1 2">
    <name type="scientific">Prunus yedoensis var. nudiflora</name>
    <dbReference type="NCBI Taxonomy" id="2094558"/>
    <lineage>
        <taxon>Eukaryota</taxon>
        <taxon>Viridiplantae</taxon>
        <taxon>Streptophyta</taxon>
        <taxon>Embryophyta</taxon>
        <taxon>Tracheophyta</taxon>
        <taxon>Spermatophyta</taxon>
        <taxon>Magnoliopsida</taxon>
        <taxon>eudicotyledons</taxon>
        <taxon>Gunneridae</taxon>
        <taxon>Pentapetalae</taxon>
        <taxon>rosids</taxon>
        <taxon>fabids</taxon>
        <taxon>Rosales</taxon>
        <taxon>Rosaceae</taxon>
        <taxon>Amygdaloideae</taxon>
        <taxon>Amygdaleae</taxon>
        <taxon>Prunus</taxon>
    </lineage>
</organism>
<protein>
    <submittedName>
        <fullName evidence="1">Uncharacterized protein</fullName>
    </submittedName>
</protein>
<evidence type="ECO:0000313" key="2">
    <source>
        <dbReference type="Proteomes" id="UP000250321"/>
    </source>
</evidence>